<protein>
    <submittedName>
        <fullName evidence="1">Uncharacterized protein</fullName>
    </submittedName>
</protein>
<evidence type="ECO:0000313" key="2">
    <source>
        <dbReference type="Proteomes" id="UP000827872"/>
    </source>
</evidence>
<accession>A0ACB8F4Y7</accession>
<organism evidence="1 2">
    <name type="scientific">Sphaerodactylus townsendi</name>
    <dbReference type="NCBI Taxonomy" id="933632"/>
    <lineage>
        <taxon>Eukaryota</taxon>
        <taxon>Metazoa</taxon>
        <taxon>Chordata</taxon>
        <taxon>Craniata</taxon>
        <taxon>Vertebrata</taxon>
        <taxon>Euteleostomi</taxon>
        <taxon>Lepidosauria</taxon>
        <taxon>Squamata</taxon>
        <taxon>Bifurcata</taxon>
        <taxon>Gekkota</taxon>
        <taxon>Sphaerodactylidae</taxon>
        <taxon>Sphaerodactylus</taxon>
    </lineage>
</organism>
<name>A0ACB8F4Y7_9SAUR</name>
<reference evidence="1" key="1">
    <citation type="submission" date="2021-08" db="EMBL/GenBank/DDBJ databases">
        <title>The first chromosome-level gecko genome reveals the dynamic sex chromosomes of Neotropical dwarf geckos (Sphaerodactylidae: Sphaerodactylus).</title>
        <authorList>
            <person name="Pinto B.J."/>
            <person name="Keating S.E."/>
            <person name="Gamble T."/>
        </authorList>
    </citation>
    <scope>NUCLEOTIDE SEQUENCE</scope>
    <source>
        <strain evidence="1">TG3544</strain>
    </source>
</reference>
<dbReference type="Proteomes" id="UP000827872">
    <property type="component" value="Linkage Group LG05"/>
</dbReference>
<proteinExistence type="predicted"/>
<comment type="caution">
    <text evidence="1">The sequence shown here is derived from an EMBL/GenBank/DDBJ whole genome shotgun (WGS) entry which is preliminary data.</text>
</comment>
<evidence type="ECO:0000313" key="1">
    <source>
        <dbReference type="EMBL" id="KAH7999981.1"/>
    </source>
</evidence>
<gene>
    <name evidence="1" type="ORF">K3G42_021298</name>
</gene>
<sequence>MQVSGDISGVHIIADGMIIAASGQEEHDAILKTVVDMAQFENIRPNPDKIRFTKLIAATANSTAKAMDYFWER</sequence>
<dbReference type="EMBL" id="CM037618">
    <property type="protein sequence ID" value="KAH7999981.1"/>
    <property type="molecule type" value="Genomic_DNA"/>
</dbReference>
<keyword evidence="2" id="KW-1185">Reference proteome</keyword>